<evidence type="ECO:0000256" key="3">
    <source>
        <dbReference type="ARBA" id="ARBA00011738"/>
    </source>
</evidence>
<evidence type="ECO:0000256" key="4">
    <source>
        <dbReference type="ARBA" id="ARBA00013191"/>
    </source>
</evidence>
<dbReference type="GO" id="GO:0005829">
    <property type="term" value="C:cytosol"/>
    <property type="evidence" value="ECO:0007669"/>
    <property type="project" value="TreeGrafter"/>
</dbReference>
<organism evidence="19 20">
    <name type="scientific">Ereboglobus luteus</name>
    <dbReference type="NCBI Taxonomy" id="1796921"/>
    <lineage>
        <taxon>Bacteria</taxon>
        <taxon>Pseudomonadati</taxon>
        <taxon>Verrucomicrobiota</taxon>
        <taxon>Opitutia</taxon>
        <taxon>Opitutales</taxon>
        <taxon>Opitutaceae</taxon>
        <taxon>Ereboglobus</taxon>
    </lineage>
</organism>
<dbReference type="GO" id="GO:0006633">
    <property type="term" value="P:fatty acid biosynthetic process"/>
    <property type="evidence" value="ECO:0007669"/>
    <property type="project" value="UniProtKB-KW"/>
</dbReference>
<sequence>MPTDKNGRRRVVISGVGFITPIGNDWAGVASSLREGRHGFERVEFFGNPNVPVKVAGTVKDFVVESMNWRDWKWPARYEIARETLRGLAPHGVYAICAIDQAVEHAGLARETLANDDAAGLYCASAGSAMMLHGHLSQMDRTRGERGNPMGVVSSISGTLNFNLAAHYKITGSVCGFVSACASGSHALGYACDDIRLGRLNRAVVVAGEELNAETLLPFAAMRALSPQSDPNVASRPFDTARDGFVGAGGAVALILEDAETAAARGARALAEIAGWGQAADGHSVAMSHPEGRGLANAMKRALSDAGASTGEIDYINAHGTSTPVGDRAEALAIKTVFDTNKKQPRISSTKALTGHPLSLAGAMETAFCVLAMNEGFIPGNPHLVNTDPVCEGLDLPRETLNERPRLVLNNSSGFGGSNVCHVLRAVG</sequence>
<evidence type="ECO:0000256" key="2">
    <source>
        <dbReference type="ARBA" id="ARBA00008467"/>
    </source>
</evidence>
<gene>
    <name evidence="19" type="ORF">CKA38_07500</name>
</gene>
<dbReference type="Pfam" id="PF00109">
    <property type="entry name" value="ketoacyl-synt"/>
    <property type="match status" value="1"/>
</dbReference>
<dbReference type="EC" id="2.3.1.41" evidence="4"/>
<evidence type="ECO:0000256" key="5">
    <source>
        <dbReference type="ARBA" id="ARBA00022490"/>
    </source>
</evidence>
<keyword evidence="8" id="KW-0276">Fatty acid metabolism</keyword>
<evidence type="ECO:0000256" key="11">
    <source>
        <dbReference type="ARBA" id="ARBA00023315"/>
    </source>
</evidence>
<keyword evidence="20" id="KW-1185">Reference proteome</keyword>
<proteinExistence type="inferred from homology"/>
<dbReference type="KEGG" id="elut:CKA38_07500"/>
<keyword evidence="11" id="KW-0012">Acyltransferase</keyword>
<reference evidence="19 20" key="1">
    <citation type="journal article" date="2018" name="Syst. Appl. Microbiol.">
        <title>Ereboglobus luteus gen. nov. sp. nov. from cockroach guts, and new insights into the oxygen relationship of the genera Opitutus and Didymococcus (Verrucomicrobia: Opitutaceae).</title>
        <authorList>
            <person name="Tegtmeier D."/>
            <person name="Belitz A."/>
            <person name="Radek R."/>
            <person name="Heimerl T."/>
            <person name="Brune A."/>
        </authorList>
    </citation>
    <scope>NUCLEOTIDE SEQUENCE [LARGE SCALE GENOMIC DNA]</scope>
    <source>
        <strain evidence="19 20">Ho45</strain>
    </source>
</reference>
<dbReference type="PANTHER" id="PTHR11712:SF306">
    <property type="entry name" value="3-OXOACYL-[ACYL-CARRIER-PROTEIN] SYNTHASE 1"/>
    <property type="match status" value="1"/>
</dbReference>
<dbReference type="PROSITE" id="PS00606">
    <property type="entry name" value="KS3_1"/>
    <property type="match status" value="1"/>
</dbReference>
<dbReference type="Proteomes" id="UP000244896">
    <property type="component" value="Chromosome"/>
</dbReference>
<comment type="catalytic activity">
    <reaction evidence="16">
        <text>a fatty acyl-[ACP] + malonyl-[ACP] + H(+) = a 3-oxoacyl-[ACP] + holo-[ACP] + CO2</text>
        <dbReference type="Rhea" id="RHEA:22836"/>
        <dbReference type="Rhea" id="RHEA-COMP:9623"/>
        <dbReference type="Rhea" id="RHEA-COMP:9685"/>
        <dbReference type="Rhea" id="RHEA-COMP:9916"/>
        <dbReference type="Rhea" id="RHEA-COMP:14125"/>
        <dbReference type="ChEBI" id="CHEBI:15378"/>
        <dbReference type="ChEBI" id="CHEBI:16526"/>
        <dbReference type="ChEBI" id="CHEBI:64479"/>
        <dbReference type="ChEBI" id="CHEBI:78449"/>
        <dbReference type="ChEBI" id="CHEBI:78776"/>
        <dbReference type="ChEBI" id="CHEBI:138651"/>
        <dbReference type="EC" id="2.3.1.41"/>
    </reaction>
    <physiologicalReaction direction="left-to-right" evidence="16">
        <dbReference type="Rhea" id="RHEA:22837"/>
    </physiologicalReaction>
</comment>
<evidence type="ECO:0000256" key="14">
    <source>
        <dbReference type="ARBA" id="ARBA00042143"/>
    </source>
</evidence>
<evidence type="ECO:0000259" key="18">
    <source>
        <dbReference type="PROSITE" id="PS52004"/>
    </source>
</evidence>
<comment type="subcellular location">
    <subcellularLocation>
        <location evidence="1">Cytoplasm</location>
    </subcellularLocation>
</comment>
<dbReference type="InterPro" id="IPR016039">
    <property type="entry name" value="Thiolase-like"/>
</dbReference>
<keyword evidence="10" id="KW-0275">Fatty acid biosynthesis</keyword>
<evidence type="ECO:0000256" key="13">
    <source>
        <dbReference type="ARBA" id="ARBA00041620"/>
    </source>
</evidence>
<accession>A0A2U8E6N2</accession>
<dbReference type="CDD" id="cd00834">
    <property type="entry name" value="KAS_I_II"/>
    <property type="match status" value="1"/>
</dbReference>
<dbReference type="SMART" id="SM00825">
    <property type="entry name" value="PKS_KS"/>
    <property type="match status" value="1"/>
</dbReference>
<keyword evidence="7 17" id="KW-0808">Transferase</keyword>
<dbReference type="Pfam" id="PF02801">
    <property type="entry name" value="Ketoacyl-synt_C"/>
    <property type="match status" value="1"/>
</dbReference>
<evidence type="ECO:0000256" key="16">
    <source>
        <dbReference type="ARBA" id="ARBA00048506"/>
    </source>
</evidence>
<dbReference type="AlphaFoldDB" id="A0A2U8E6N2"/>
<dbReference type="GO" id="GO:0004315">
    <property type="term" value="F:3-oxoacyl-[acyl-carrier-protein] synthase activity"/>
    <property type="evidence" value="ECO:0007669"/>
    <property type="project" value="UniProtKB-EC"/>
</dbReference>
<keyword evidence="6" id="KW-0444">Lipid biosynthesis</keyword>
<dbReference type="SUPFAM" id="SSF53901">
    <property type="entry name" value="Thiolase-like"/>
    <property type="match status" value="2"/>
</dbReference>
<evidence type="ECO:0000256" key="17">
    <source>
        <dbReference type="RuleBase" id="RU003694"/>
    </source>
</evidence>
<dbReference type="EMBL" id="CP023004">
    <property type="protein sequence ID" value="AWI10588.1"/>
    <property type="molecule type" value="Genomic_DNA"/>
</dbReference>
<protein>
    <recommendedName>
        <fullName evidence="12">3-oxoacyl-[acyl-carrier-protein] synthase 1</fullName>
        <ecNumber evidence="4">2.3.1.41</ecNumber>
    </recommendedName>
    <alternativeName>
        <fullName evidence="13">3-oxoacyl-[acyl-carrier-protein] synthase I</fullName>
    </alternativeName>
    <alternativeName>
        <fullName evidence="14">Beta-ketoacyl-ACP synthase I</fullName>
    </alternativeName>
</protein>
<evidence type="ECO:0000256" key="10">
    <source>
        <dbReference type="ARBA" id="ARBA00023160"/>
    </source>
</evidence>
<dbReference type="RefSeq" id="WP_108826487.1">
    <property type="nucleotide sequence ID" value="NZ_CP023004.1"/>
</dbReference>
<dbReference type="OrthoDB" id="9808669at2"/>
<evidence type="ECO:0000256" key="1">
    <source>
        <dbReference type="ARBA" id="ARBA00004496"/>
    </source>
</evidence>
<dbReference type="InterPro" id="IPR014030">
    <property type="entry name" value="Ketoacyl_synth_N"/>
</dbReference>
<dbReference type="InterPro" id="IPR000794">
    <property type="entry name" value="Beta-ketoacyl_synthase"/>
</dbReference>
<evidence type="ECO:0000313" key="20">
    <source>
        <dbReference type="Proteomes" id="UP000244896"/>
    </source>
</evidence>
<feature type="domain" description="Ketosynthase family 3 (KS3)" evidence="18">
    <location>
        <begin position="8"/>
        <end position="426"/>
    </location>
</feature>
<evidence type="ECO:0000256" key="8">
    <source>
        <dbReference type="ARBA" id="ARBA00022832"/>
    </source>
</evidence>
<comment type="catalytic activity">
    <reaction evidence="15">
        <text>(3Z)-decenoyl-[ACP] + malonyl-[ACP] + H(+) = 3-oxo-(5Z)-dodecenoyl-[ACP] + holo-[ACP] + CO2</text>
        <dbReference type="Rhea" id="RHEA:54940"/>
        <dbReference type="Rhea" id="RHEA-COMP:9623"/>
        <dbReference type="Rhea" id="RHEA-COMP:9685"/>
        <dbReference type="Rhea" id="RHEA-COMP:9927"/>
        <dbReference type="Rhea" id="RHEA-COMP:14042"/>
        <dbReference type="ChEBI" id="CHEBI:15378"/>
        <dbReference type="ChEBI" id="CHEBI:16526"/>
        <dbReference type="ChEBI" id="CHEBI:64479"/>
        <dbReference type="ChEBI" id="CHEBI:78449"/>
        <dbReference type="ChEBI" id="CHEBI:78798"/>
        <dbReference type="ChEBI" id="CHEBI:138410"/>
    </reaction>
    <physiologicalReaction direction="left-to-right" evidence="15">
        <dbReference type="Rhea" id="RHEA:54941"/>
    </physiologicalReaction>
</comment>
<evidence type="ECO:0000256" key="9">
    <source>
        <dbReference type="ARBA" id="ARBA00023098"/>
    </source>
</evidence>
<dbReference type="InterPro" id="IPR020841">
    <property type="entry name" value="PKS_Beta-ketoAc_synthase_dom"/>
</dbReference>
<evidence type="ECO:0000313" key="19">
    <source>
        <dbReference type="EMBL" id="AWI10588.1"/>
    </source>
</evidence>
<dbReference type="InterPro" id="IPR014031">
    <property type="entry name" value="Ketoacyl_synth_C"/>
</dbReference>
<comment type="subunit">
    <text evidence="3">Homodimer.</text>
</comment>
<dbReference type="PROSITE" id="PS52004">
    <property type="entry name" value="KS3_2"/>
    <property type="match status" value="1"/>
</dbReference>
<evidence type="ECO:0000256" key="6">
    <source>
        <dbReference type="ARBA" id="ARBA00022516"/>
    </source>
</evidence>
<keyword evidence="5" id="KW-0963">Cytoplasm</keyword>
<evidence type="ECO:0000256" key="15">
    <source>
        <dbReference type="ARBA" id="ARBA00048121"/>
    </source>
</evidence>
<keyword evidence="9" id="KW-0443">Lipid metabolism</keyword>
<evidence type="ECO:0000256" key="12">
    <source>
        <dbReference type="ARBA" id="ARBA00039450"/>
    </source>
</evidence>
<dbReference type="PANTHER" id="PTHR11712">
    <property type="entry name" value="POLYKETIDE SYNTHASE-RELATED"/>
    <property type="match status" value="1"/>
</dbReference>
<name>A0A2U8E6N2_9BACT</name>
<evidence type="ECO:0000256" key="7">
    <source>
        <dbReference type="ARBA" id="ARBA00022679"/>
    </source>
</evidence>
<dbReference type="InterPro" id="IPR018201">
    <property type="entry name" value="Ketoacyl_synth_AS"/>
</dbReference>
<comment type="similarity">
    <text evidence="2 17">Belongs to the thiolase-like superfamily. Beta-ketoacyl-ACP synthases family.</text>
</comment>
<dbReference type="Gene3D" id="3.40.47.10">
    <property type="match status" value="1"/>
</dbReference>